<dbReference type="Proteomes" id="UP000308196">
    <property type="component" value="Chromosome"/>
</dbReference>
<protein>
    <submittedName>
        <fullName evidence="1">Uncharacterized protein</fullName>
    </submittedName>
</protein>
<accession>A0A4U9UGT0</accession>
<evidence type="ECO:0000313" key="2">
    <source>
        <dbReference type="Proteomes" id="UP000308196"/>
    </source>
</evidence>
<evidence type="ECO:0000313" key="1">
    <source>
        <dbReference type="EMBL" id="VTR32625.1"/>
    </source>
</evidence>
<dbReference type="KEGG" id="stha:NCTC11429_01044"/>
<organism evidence="1 2">
    <name type="scientific">Sphingobacterium thalpophilum</name>
    <dbReference type="NCBI Taxonomy" id="259"/>
    <lineage>
        <taxon>Bacteria</taxon>
        <taxon>Pseudomonadati</taxon>
        <taxon>Bacteroidota</taxon>
        <taxon>Sphingobacteriia</taxon>
        <taxon>Sphingobacteriales</taxon>
        <taxon>Sphingobacteriaceae</taxon>
        <taxon>Sphingobacterium</taxon>
    </lineage>
</organism>
<reference evidence="1 2" key="1">
    <citation type="submission" date="2019-05" db="EMBL/GenBank/DDBJ databases">
        <authorList>
            <consortium name="Pathogen Informatics"/>
        </authorList>
    </citation>
    <scope>NUCLEOTIDE SEQUENCE [LARGE SCALE GENOMIC DNA]</scope>
    <source>
        <strain evidence="1 2">NCTC11429</strain>
    </source>
</reference>
<dbReference type="AlphaFoldDB" id="A0A4U9UGT0"/>
<dbReference type="STRING" id="1123265.GCA_000686625_05048"/>
<name>A0A4U9UGT0_9SPHI</name>
<dbReference type="EMBL" id="LR590484">
    <property type="protein sequence ID" value="VTR32625.1"/>
    <property type="molecule type" value="Genomic_DNA"/>
</dbReference>
<gene>
    <name evidence="1" type="ORF">NCTC11429_01044</name>
</gene>
<proteinExistence type="predicted"/>
<sequence>MMGLRYIISLSILLILTSVTGNCQTRKHQTSTLIIEYDKDIHTHYLTEVKFYPPIGGKFYNSSIPFEGAIDSIKHEE</sequence>